<feature type="domain" description="Aminomethyltransferase C-terminal" evidence="5">
    <location>
        <begin position="731"/>
        <end position="814"/>
    </location>
</feature>
<dbReference type="PANTHER" id="PTHR43757">
    <property type="entry name" value="AMINOMETHYLTRANSFERASE"/>
    <property type="match status" value="1"/>
</dbReference>
<accession>A0A561R6Q5</accession>
<evidence type="ECO:0000259" key="3">
    <source>
        <dbReference type="Pfam" id="PF01266"/>
    </source>
</evidence>
<evidence type="ECO:0000259" key="5">
    <source>
        <dbReference type="Pfam" id="PF08669"/>
    </source>
</evidence>
<proteinExistence type="inferred from homology"/>
<dbReference type="EMBL" id="VIWP01000001">
    <property type="protein sequence ID" value="TWF58301.1"/>
    <property type="molecule type" value="Genomic_DNA"/>
</dbReference>
<dbReference type="PANTHER" id="PTHR43757:SF15">
    <property type="entry name" value="PYRUVATE DEHYDROGENASE PHOSPHATASE REGULATORY SUBUNIT, MITOCHONDRIAL-LIKE"/>
    <property type="match status" value="1"/>
</dbReference>
<evidence type="ECO:0000313" key="7">
    <source>
        <dbReference type="EMBL" id="TWF58301.1"/>
    </source>
</evidence>
<name>A0A561R6Q5_9HYPH</name>
<protein>
    <submittedName>
        <fullName evidence="7">4-methylaminobutanoate oxidase (Formaldehyde-forming)</fullName>
    </submittedName>
</protein>
<comment type="similarity">
    <text evidence="1">Belongs to the GcvT family.</text>
</comment>
<dbReference type="InterPro" id="IPR027266">
    <property type="entry name" value="TrmE/GcvT-like"/>
</dbReference>
<dbReference type="InterPro" id="IPR028896">
    <property type="entry name" value="GcvT/YgfZ/DmdA"/>
</dbReference>
<evidence type="ECO:0000313" key="8">
    <source>
        <dbReference type="Proteomes" id="UP000320653"/>
    </source>
</evidence>
<dbReference type="InterPro" id="IPR006222">
    <property type="entry name" value="GCVT_N"/>
</dbReference>
<dbReference type="Pfam" id="PF01571">
    <property type="entry name" value="GCV_T"/>
    <property type="match status" value="1"/>
</dbReference>
<dbReference type="Gene3D" id="2.40.30.110">
    <property type="entry name" value="Aminomethyltransferase beta-barrel domains"/>
    <property type="match status" value="1"/>
</dbReference>
<dbReference type="InterPro" id="IPR036188">
    <property type="entry name" value="FAD/NAD-bd_sf"/>
</dbReference>
<dbReference type="Gene3D" id="3.30.9.10">
    <property type="entry name" value="D-Amino Acid Oxidase, subunit A, domain 2"/>
    <property type="match status" value="1"/>
</dbReference>
<dbReference type="GO" id="GO:0016491">
    <property type="term" value="F:oxidoreductase activity"/>
    <property type="evidence" value="ECO:0007669"/>
    <property type="project" value="UniProtKB-KW"/>
</dbReference>
<dbReference type="Gene3D" id="3.30.70.1400">
    <property type="entry name" value="Aminomethyltransferase beta-barrel domains"/>
    <property type="match status" value="1"/>
</dbReference>
<organism evidence="7 8">
    <name type="scientific">Neorhizobium alkalisoli</name>
    <dbReference type="NCBI Taxonomy" id="528178"/>
    <lineage>
        <taxon>Bacteria</taxon>
        <taxon>Pseudomonadati</taxon>
        <taxon>Pseudomonadota</taxon>
        <taxon>Alphaproteobacteria</taxon>
        <taxon>Hyphomicrobiales</taxon>
        <taxon>Rhizobiaceae</taxon>
        <taxon>Rhizobium/Agrobacterium group</taxon>
        <taxon>Neorhizobium</taxon>
    </lineage>
</organism>
<dbReference type="SUPFAM" id="SSF103025">
    <property type="entry name" value="Folate-binding domain"/>
    <property type="match status" value="1"/>
</dbReference>
<keyword evidence="8" id="KW-1185">Reference proteome</keyword>
<dbReference type="Gene3D" id="3.30.1360.120">
    <property type="entry name" value="Probable tRNA modification gtpase trme, domain 1"/>
    <property type="match status" value="1"/>
</dbReference>
<evidence type="ECO:0000256" key="1">
    <source>
        <dbReference type="ARBA" id="ARBA00008609"/>
    </source>
</evidence>
<dbReference type="SUPFAM" id="SSF101790">
    <property type="entry name" value="Aminomethyltransferase beta-barrel domain"/>
    <property type="match status" value="1"/>
</dbReference>
<dbReference type="RefSeq" id="WP_145631213.1">
    <property type="nucleotide sequence ID" value="NZ_VIWP01000001.1"/>
</dbReference>
<dbReference type="Gene3D" id="3.50.50.60">
    <property type="entry name" value="FAD/NAD(P)-binding domain"/>
    <property type="match status" value="1"/>
</dbReference>
<keyword evidence="2" id="KW-0560">Oxidoreductase</keyword>
<sequence length="822" mass="91055">MTSLNVQKQIPAKARAVIIGGGVSGCSVAYHLAKLGWTDVVLLERKQLTSGTTWHAAGLIGQLRASQNMTRLAKYSADLYVKLEAETGIGTGMKQNGSMTVALTEERKEEIYRQASLARAFNVDVREISPEEAKAMYPHLNIGDVKAAVHLPLDGQCDPANIAMALAKGARQNGATVIEGVKVIEVLTRNGRVTGVVCEQNGERYTIETENVVNCAGMWGRDLAARSGVTVPLHACEHFYIVTEPIAGLKQLPVLRVPDECTYYKEDAGKMLVGAFELKAKPWPPTGEKIREDFCFDQLPEDFDHFQPILEMAINRMPMLETAGIHTFFNGPESFTPDDRYYLGETPEIKGYWVAAGYNSIGIVSSGGAGMALAQWMNDGEPPFDLWEVDIRRAQPFQKNRTYLRERVGETLGLLYADHFPYRQMATARGVRRSPIHEHLKARGAVFGEVAGWERANWFAKPGQEREYRYSWQRQNWFDNQRDEHMAVRSGVGLFDMTSFGKIRVEGRDACAFLNRVCANQMDVPAGRIVYTQMLNAKGGIECDLTVTRLSETAFFLVVPGATLQRDLAWLRKNLGDEFVVITDVTAAESVLCLMGPKSRELIEKVSPNDFSNTVNPFGTMQEIEIGMGLARAHRVTYVGELGWELYVSADQTAHVFEALEEAGADVGLKLCGLHTLDSCRIEKAFRHFGHDITDEDHVLEAGLGFAVKLDKGNFIGRDAVLRKKEAGLLRRMVQFRLTKPEPLLFHNEAVVRDGKIVGTVTSGNYGHFLGGAIGMGYVPCEGQTAADVLASSYEIEIAGRRVKAEASLSPMYDPKAERVRM</sequence>
<dbReference type="InterPro" id="IPR029043">
    <property type="entry name" value="GcvT/YgfZ_C"/>
</dbReference>
<dbReference type="InterPro" id="IPR013977">
    <property type="entry name" value="GcvT_C"/>
</dbReference>
<dbReference type="Pfam" id="PF08669">
    <property type="entry name" value="GCV_T_C"/>
    <property type="match status" value="1"/>
</dbReference>
<dbReference type="Pfam" id="PF01266">
    <property type="entry name" value="DAO"/>
    <property type="match status" value="1"/>
</dbReference>
<dbReference type="InterPro" id="IPR032503">
    <property type="entry name" value="FAO_M"/>
</dbReference>
<dbReference type="OrthoDB" id="9804379at2"/>
<gene>
    <name evidence="7" type="ORF">FHW37_101105</name>
</gene>
<feature type="domain" description="FAD dependent oxidoreductase central" evidence="6">
    <location>
        <begin position="379"/>
        <end position="434"/>
    </location>
</feature>
<dbReference type="Proteomes" id="UP000320653">
    <property type="component" value="Unassembled WGS sequence"/>
</dbReference>
<dbReference type="SUPFAM" id="SSF51905">
    <property type="entry name" value="FAD/NAD(P)-binding domain"/>
    <property type="match status" value="1"/>
</dbReference>
<dbReference type="SUPFAM" id="SSF54373">
    <property type="entry name" value="FAD-linked reductases, C-terminal domain"/>
    <property type="match status" value="1"/>
</dbReference>
<evidence type="ECO:0000256" key="2">
    <source>
        <dbReference type="ARBA" id="ARBA00023002"/>
    </source>
</evidence>
<evidence type="ECO:0000259" key="6">
    <source>
        <dbReference type="Pfam" id="PF16350"/>
    </source>
</evidence>
<comment type="caution">
    <text evidence="7">The sequence shown here is derived from an EMBL/GenBank/DDBJ whole genome shotgun (WGS) entry which is preliminary data.</text>
</comment>
<dbReference type="InterPro" id="IPR006076">
    <property type="entry name" value="FAD-dep_OxRdtase"/>
</dbReference>
<dbReference type="AlphaFoldDB" id="A0A561R6Q5"/>
<evidence type="ECO:0000259" key="4">
    <source>
        <dbReference type="Pfam" id="PF01571"/>
    </source>
</evidence>
<reference evidence="7 8" key="1">
    <citation type="submission" date="2019-06" db="EMBL/GenBank/DDBJ databases">
        <title>Sorghum-associated microbial communities from plants grown in Nebraska, USA.</title>
        <authorList>
            <person name="Schachtman D."/>
        </authorList>
    </citation>
    <scope>NUCLEOTIDE SEQUENCE [LARGE SCALE GENOMIC DNA]</scope>
    <source>
        <strain evidence="7 8">1225</strain>
    </source>
</reference>
<feature type="domain" description="GCVT N-terminal" evidence="4">
    <location>
        <begin position="436"/>
        <end position="712"/>
    </location>
</feature>
<feature type="domain" description="FAD dependent oxidoreductase" evidence="3">
    <location>
        <begin position="16"/>
        <end position="376"/>
    </location>
</feature>
<dbReference type="Pfam" id="PF16350">
    <property type="entry name" value="FAO_M"/>
    <property type="match status" value="1"/>
</dbReference>